<feature type="domain" description="Acyl-CoA dehydrogenase/oxidase N-terminal" evidence="11">
    <location>
        <begin position="6"/>
        <end position="115"/>
    </location>
</feature>
<comment type="similarity">
    <text evidence="3 8">Belongs to the acyl-CoA dehydrogenase family.</text>
</comment>
<organism evidence="12 13">
    <name type="scientific">Ruegeria atlantica</name>
    <dbReference type="NCBI Taxonomy" id="81569"/>
    <lineage>
        <taxon>Bacteria</taxon>
        <taxon>Pseudomonadati</taxon>
        <taxon>Pseudomonadota</taxon>
        <taxon>Alphaproteobacteria</taxon>
        <taxon>Rhodobacterales</taxon>
        <taxon>Roseobacteraceae</taxon>
        <taxon>Ruegeria</taxon>
    </lineage>
</organism>
<dbReference type="RefSeq" id="WP_171328540.1">
    <property type="nucleotide sequence ID" value="NZ_WVRA01000001.1"/>
</dbReference>
<dbReference type="InterPro" id="IPR037069">
    <property type="entry name" value="AcylCoA_DH/ox_N_sf"/>
</dbReference>
<comment type="pathway">
    <text evidence="2">Amino-acid degradation; L-valine degradation.</text>
</comment>
<dbReference type="InterPro" id="IPR009075">
    <property type="entry name" value="AcylCo_DH/oxidase_C"/>
</dbReference>
<evidence type="ECO:0000256" key="6">
    <source>
        <dbReference type="ARBA" id="ARBA00022827"/>
    </source>
</evidence>
<dbReference type="PIRSF" id="PIRSF016578">
    <property type="entry name" value="HsaA"/>
    <property type="match status" value="1"/>
</dbReference>
<dbReference type="InterPro" id="IPR013786">
    <property type="entry name" value="AcylCoA_DH/ox_N"/>
</dbReference>
<evidence type="ECO:0000313" key="12">
    <source>
        <dbReference type="EMBL" id="NOE17267.1"/>
    </source>
</evidence>
<keyword evidence="4" id="KW-0101">Branched-chain amino acid catabolism</keyword>
<sequence>MDFALSEEQTAIFDMAHAFGQENIAPFARQWEADGTIPKTLWPQIGELGFGALYVSEESGGSNLTRLDATLVFEALSMACPSVAAFLSIHNMCAKMLDNFADDDLKARIMPDVLSLNTVLSYCLTEPGSGSDAAALKTRAERTNEGYTLNGTKAFISGGGYSDAYVCMVRTGQDGPKGISTVYVEDGTPGLSFGALEQKMGWKSQPTAQVQFDDCKIPAGNLVGTEGDGFKYAMMGLDGGRLNIAACSLGAAQAGLDMTLQYMSERKAFGQSIDQFQALQFRLADMEIELQAARTFLRQAAWKLDNGAPDATKFCAMAKKFVTEAGSKVVDQCLQLHGGYGYLADYGIEKLVRDLRVHQILEGTNEIMRVIVARQLLANR</sequence>
<feature type="domain" description="Acyl-CoA oxidase/dehydrogenase middle" evidence="10">
    <location>
        <begin position="122"/>
        <end position="215"/>
    </location>
</feature>
<reference evidence="12" key="1">
    <citation type="submission" date="2019-12" db="EMBL/GenBank/DDBJ databases">
        <title>Ruegeria JWLKs population differentiation of coral mucus and skeleton niches.</title>
        <authorList>
            <person name="Luo D."/>
        </authorList>
    </citation>
    <scope>NUCLEOTIDE SEQUENCE</scope>
    <source>
        <strain evidence="12">HKCCD6181</strain>
    </source>
</reference>
<accession>A0AA90YR33</accession>
<dbReference type="InterPro" id="IPR006089">
    <property type="entry name" value="Acyl-CoA_DH_CS"/>
</dbReference>
<dbReference type="PROSITE" id="PS00073">
    <property type="entry name" value="ACYL_COA_DH_2"/>
    <property type="match status" value="1"/>
</dbReference>
<dbReference type="FunFam" id="2.40.110.10:FF:000001">
    <property type="entry name" value="Acyl-CoA dehydrogenase, mitochondrial"/>
    <property type="match status" value="1"/>
</dbReference>
<evidence type="ECO:0000259" key="11">
    <source>
        <dbReference type="Pfam" id="PF02771"/>
    </source>
</evidence>
<evidence type="ECO:0000256" key="1">
    <source>
        <dbReference type="ARBA" id="ARBA00001974"/>
    </source>
</evidence>
<dbReference type="PROSITE" id="PS00072">
    <property type="entry name" value="ACYL_COA_DH_1"/>
    <property type="match status" value="1"/>
</dbReference>
<evidence type="ECO:0000256" key="5">
    <source>
        <dbReference type="ARBA" id="ARBA00022630"/>
    </source>
</evidence>
<dbReference type="InterPro" id="IPR052547">
    <property type="entry name" value="Mito_Isobutyryl-CoADH"/>
</dbReference>
<dbReference type="FunFam" id="1.20.140.10:FF:000001">
    <property type="entry name" value="Acyl-CoA dehydrogenase"/>
    <property type="match status" value="1"/>
</dbReference>
<keyword evidence="7 8" id="KW-0560">Oxidoreductase</keyword>
<evidence type="ECO:0000256" key="7">
    <source>
        <dbReference type="ARBA" id="ARBA00023002"/>
    </source>
</evidence>
<dbReference type="GO" id="GO:0003995">
    <property type="term" value="F:acyl-CoA dehydrogenase activity"/>
    <property type="evidence" value="ECO:0007669"/>
    <property type="project" value="InterPro"/>
</dbReference>
<dbReference type="SUPFAM" id="SSF56645">
    <property type="entry name" value="Acyl-CoA dehydrogenase NM domain-like"/>
    <property type="match status" value="1"/>
</dbReference>
<evidence type="ECO:0000259" key="10">
    <source>
        <dbReference type="Pfam" id="PF02770"/>
    </source>
</evidence>
<dbReference type="PANTHER" id="PTHR43831">
    <property type="entry name" value="ISOBUTYRYL-COA DEHYDROGENASE"/>
    <property type="match status" value="1"/>
</dbReference>
<keyword evidence="6 8" id="KW-0274">FAD</keyword>
<dbReference type="GO" id="GO:0009083">
    <property type="term" value="P:branched-chain amino acid catabolic process"/>
    <property type="evidence" value="ECO:0007669"/>
    <property type="project" value="UniProtKB-KW"/>
</dbReference>
<dbReference type="AlphaFoldDB" id="A0AA90YR33"/>
<dbReference type="InterPro" id="IPR009100">
    <property type="entry name" value="AcylCoA_DH/oxidase_NM_dom_sf"/>
</dbReference>
<dbReference type="EMBL" id="WVRA01000001">
    <property type="protein sequence ID" value="NOE17267.1"/>
    <property type="molecule type" value="Genomic_DNA"/>
</dbReference>
<comment type="cofactor">
    <cofactor evidence="1 8">
        <name>FAD</name>
        <dbReference type="ChEBI" id="CHEBI:57692"/>
    </cofactor>
</comment>
<dbReference type="InterPro" id="IPR046373">
    <property type="entry name" value="Acyl-CoA_Oxase/DH_mid-dom_sf"/>
</dbReference>
<proteinExistence type="inferred from homology"/>
<dbReference type="Gene3D" id="2.40.110.10">
    <property type="entry name" value="Butyryl-CoA Dehydrogenase, subunit A, domain 2"/>
    <property type="match status" value="1"/>
</dbReference>
<feature type="domain" description="Acyl-CoA dehydrogenase/oxidase C-terminal" evidence="9">
    <location>
        <begin position="227"/>
        <end position="377"/>
    </location>
</feature>
<dbReference type="GO" id="GO:0050660">
    <property type="term" value="F:flavin adenine dinucleotide binding"/>
    <property type="evidence" value="ECO:0007669"/>
    <property type="project" value="InterPro"/>
</dbReference>
<dbReference type="PANTHER" id="PTHR43831:SF1">
    <property type="entry name" value="ISOBUTYRYL-COA DEHYDROGENASE, MITOCHONDRIAL"/>
    <property type="match status" value="1"/>
</dbReference>
<dbReference type="Proteomes" id="UP000597886">
    <property type="component" value="Unassembled WGS sequence"/>
</dbReference>
<comment type="caution">
    <text evidence="12">The sequence shown here is derived from an EMBL/GenBank/DDBJ whole genome shotgun (WGS) entry which is preliminary data.</text>
</comment>
<keyword evidence="5 8" id="KW-0285">Flavoprotein</keyword>
<name>A0AA90YR33_9RHOB</name>
<dbReference type="InterPro" id="IPR006091">
    <property type="entry name" value="Acyl-CoA_Oxase/DH_mid-dom"/>
</dbReference>
<evidence type="ECO:0000259" key="9">
    <source>
        <dbReference type="Pfam" id="PF00441"/>
    </source>
</evidence>
<evidence type="ECO:0000256" key="2">
    <source>
        <dbReference type="ARBA" id="ARBA00005109"/>
    </source>
</evidence>
<evidence type="ECO:0000256" key="3">
    <source>
        <dbReference type="ARBA" id="ARBA00009347"/>
    </source>
</evidence>
<evidence type="ECO:0000256" key="8">
    <source>
        <dbReference type="RuleBase" id="RU362125"/>
    </source>
</evidence>
<dbReference type="InterPro" id="IPR036250">
    <property type="entry name" value="AcylCo_DH-like_C"/>
</dbReference>
<dbReference type="Pfam" id="PF02770">
    <property type="entry name" value="Acyl-CoA_dh_M"/>
    <property type="match status" value="1"/>
</dbReference>
<dbReference type="SUPFAM" id="SSF47203">
    <property type="entry name" value="Acyl-CoA dehydrogenase C-terminal domain-like"/>
    <property type="match status" value="1"/>
</dbReference>
<dbReference type="Pfam" id="PF00441">
    <property type="entry name" value="Acyl-CoA_dh_1"/>
    <property type="match status" value="1"/>
</dbReference>
<dbReference type="Gene3D" id="1.10.540.10">
    <property type="entry name" value="Acyl-CoA dehydrogenase/oxidase, N-terminal domain"/>
    <property type="match status" value="1"/>
</dbReference>
<protein>
    <submittedName>
        <fullName evidence="12">Acyl-CoA dehydrogenase</fullName>
    </submittedName>
</protein>
<evidence type="ECO:0000313" key="13">
    <source>
        <dbReference type="Proteomes" id="UP000597886"/>
    </source>
</evidence>
<gene>
    <name evidence="12" type="ORF">GS634_03915</name>
</gene>
<dbReference type="Gene3D" id="1.20.140.10">
    <property type="entry name" value="Butyryl-CoA Dehydrogenase, subunit A, domain 3"/>
    <property type="match status" value="1"/>
</dbReference>
<dbReference type="Pfam" id="PF02771">
    <property type="entry name" value="Acyl-CoA_dh_N"/>
    <property type="match status" value="1"/>
</dbReference>
<evidence type="ECO:0000256" key="4">
    <source>
        <dbReference type="ARBA" id="ARBA00022456"/>
    </source>
</evidence>